<dbReference type="RefSeq" id="WP_005016002.1">
    <property type="nucleotide sequence ID" value="NZ_JFZZ01000045.1"/>
</dbReference>
<comment type="caution">
    <text evidence="2">The sequence shown here is derived from an EMBL/GenBank/DDBJ whole genome shotgun (WGS) entry which is preliminary data.</text>
</comment>
<evidence type="ECO:0000256" key="1">
    <source>
        <dbReference type="SAM" id="SignalP"/>
    </source>
</evidence>
<name>A0A158M512_9BORD</name>
<dbReference type="PATRIC" id="fig|1331206.3.peg.1209"/>
<protein>
    <submittedName>
        <fullName evidence="2">Putative N-acetyltransferase YedL</fullName>
    </submittedName>
</protein>
<dbReference type="EMBL" id="JFZZ01000045">
    <property type="protein sequence ID" value="KAK95965.1"/>
    <property type="molecule type" value="Genomic_DNA"/>
</dbReference>
<dbReference type="Proteomes" id="UP000026682">
    <property type="component" value="Unassembled WGS sequence"/>
</dbReference>
<dbReference type="GO" id="GO:0016740">
    <property type="term" value="F:transferase activity"/>
    <property type="evidence" value="ECO:0007669"/>
    <property type="project" value="UniProtKB-KW"/>
</dbReference>
<dbReference type="STRING" id="35814.BBB42_15170"/>
<accession>A0A158M512</accession>
<dbReference type="InterPro" id="IPR037015">
    <property type="entry name" value="APT_N_sf"/>
</dbReference>
<keyword evidence="1" id="KW-0732">Signal</keyword>
<reference evidence="2 3" key="1">
    <citation type="submission" date="2014-03" db="EMBL/GenBank/DDBJ databases">
        <title>Genome sequence of Bordetella holmseii.</title>
        <authorList>
            <person name="Harvill E."/>
            <person name="Goodfield L.L."/>
            <person name="Ivanov Y."/>
            <person name="Meyer J.A."/>
            <person name="Newth C."/>
            <person name="Cassiday P."/>
            <person name="Tondella M.L."/>
            <person name="Liao P."/>
            <person name="Zimmerman J."/>
            <person name="Meert K."/>
            <person name="Wessel D."/>
            <person name="Berger J."/>
            <person name="Dean J.M."/>
            <person name="Holubkov R."/>
            <person name="Burr J."/>
            <person name="Liu T."/>
            <person name="Brinkac L.M."/>
            <person name="Sanka R."/>
            <person name="Kim M."/>
            <person name="Losada L."/>
        </authorList>
    </citation>
    <scope>NUCLEOTIDE SEQUENCE [LARGE SCALE GENOMIC DNA]</scope>
    <source>
        <strain evidence="2 3">CDC-H585-BH</strain>
    </source>
</reference>
<dbReference type="AlphaFoldDB" id="A0A158M512"/>
<gene>
    <name evidence="2" type="ORF">L497_2430</name>
</gene>
<dbReference type="InterPro" id="IPR016187">
    <property type="entry name" value="CTDL_fold"/>
</dbReference>
<feature type="signal peptide" evidence="1">
    <location>
        <begin position="1"/>
        <end position="23"/>
    </location>
</feature>
<dbReference type="GeneID" id="93118832"/>
<keyword evidence="2" id="KW-0808">Transferase</keyword>
<sequence>MLACILQKRLCLLASLLSVSAWAHPWPPHLLVGQGYGHCPDGYHGLPMEHARLPTLLPQLQALPPGTYGLSDGKYLSQPQGGTLVTATADEAASLPRNLCLAWGPIRPTIDSATPQAPHDHGRLRYVDVQVSALERPHGKMCARFSRHGQPVAAGCLDAPLSSPATDDLLRMFRLGSTLRLTLDARQPRGRLSTGQAAYRIETLSY</sequence>
<feature type="chain" id="PRO_5007628595" evidence="1">
    <location>
        <begin position="24"/>
        <end position="206"/>
    </location>
</feature>
<dbReference type="Gene3D" id="3.10.40.10">
    <property type="entry name" value="Aerolysin/Pertussis toxin (APT), N-terminal domain"/>
    <property type="match status" value="1"/>
</dbReference>
<evidence type="ECO:0000313" key="2">
    <source>
        <dbReference type="EMBL" id="KAK95965.1"/>
    </source>
</evidence>
<dbReference type="SUPFAM" id="SSF56436">
    <property type="entry name" value="C-type lectin-like"/>
    <property type="match status" value="1"/>
</dbReference>
<evidence type="ECO:0000313" key="3">
    <source>
        <dbReference type="Proteomes" id="UP000026682"/>
    </source>
</evidence>
<organism evidence="2 3">
    <name type="scientific">Bordetella holmesii CDC-H585-BH</name>
    <dbReference type="NCBI Taxonomy" id="1331206"/>
    <lineage>
        <taxon>Bacteria</taxon>
        <taxon>Pseudomonadati</taxon>
        <taxon>Pseudomonadota</taxon>
        <taxon>Betaproteobacteria</taxon>
        <taxon>Burkholderiales</taxon>
        <taxon>Alcaligenaceae</taxon>
        <taxon>Bordetella</taxon>
    </lineage>
</organism>
<proteinExistence type="predicted"/>